<comment type="caution">
    <text evidence="4">The sequence shown here is derived from an EMBL/GenBank/DDBJ whole genome shotgun (WGS) entry which is preliminary data.</text>
</comment>
<dbReference type="Pfam" id="PF00072">
    <property type="entry name" value="Response_reg"/>
    <property type="match status" value="1"/>
</dbReference>
<evidence type="ECO:0000313" key="5">
    <source>
        <dbReference type="Proteomes" id="UP000284120"/>
    </source>
</evidence>
<dbReference type="PROSITE" id="PS50110">
    <property type="entry name" value="RESPONSE_REGULATORY"/>
    <property type="match status" value="1"/>
</dbReference>
<dbReference type="EMBL" id="SAYW01000001">
    <property type="protein sequence ID" value="RWU10098.1"/>
    <property type="molecule type" value="Genomic_DNA"/>
</dbReference>
<proteinExistence type="predicted"/>
<organism evidence="4 5">
    <name type="scientific">Pedobacter chitinilyticus</name>
    <dbReference type="NCBI Taxonomy" id="2233776"/>
    <lineage>
        <taxon>Bacteria</taxon>
        <taxon>Pseudomonadati</taxon>
        <taxon>Bacteroidota</taxon>
        <taxon>Sphingobacteriia</taxon>
        <taxon>Sphingobacteriales</taxon>
        <taxon>Sphingobacteriaceae</taxon>
        <taxon>Pedobacter</taxon>
    </lineage>
</organism>
<dbReference type="RefSeq" id="WP_113645593.1">
    <property type="nucleotide sequence ID" value="NZ_QMHN01000001.1"/>
</dbReference>
<dbReference type="GO" id="GO:0000160">
    <property type="term" value="P:phosphorelay signal transduction system"/>
    <property type="evidence" value="ECO:0007669"/>
    <property type="project" value="InterPro"/>
</dbReference>
<dbReference type="InterPro" id="IPR050595">
    <property type="entry name" value="Bact_response_regulator"/>
</dbReference>
<feature type="domain" description="Response regulatory" evidence="3">
    <location>
        <begin position="3"/>
        <end position="118"/>
    </location>
</feature>
<feature type="modified residue" description="4-aspartylphosphate" evidence="2">
    <location>
        <position position="52"/>
    </location>
</feature>
<dbReference type="PANTHER" id="PTHR44591">
    <property type="entry name" value="STRESS RESPONSE REGULATOR PROTEIN 1"/>
    <property type="match status" value="1"/>
</dbReference>
<keyword evidence="1 2" id="KW-0597">Phosphoprotein</keyword>
<evidence type="ECO:0000256" key="1">
    <source>
        <dbReference type="ARBA" id="ARBA00022553"/>
    </source>
</evidence>
<dbReference type="Gene3D" id="3.40.50.2300">
    <property type="match status" value="1"/>
</dbReference>
<accession>A0A3S4RSM3</accession>
<dbReference type="OrthoDB" id="677887at2"/>
<dbReference type="SUPFAM" id="SSF52172">
    <property type="entry name" value="CheY-like"/>
    <property type="match status" value="1"/>
</dbReference>
<dbReference type="InterPro" id="IPR011006">
    <property type="entry name" value="CheY-like_superfamily"/>
</dbReference>
<dbReference type="Proteomes" id="UP000284120">
    <property type="component" value="Unassembled WGS sequence"/>
</dbReference>
<evidence type="ECO:0000259" key="3">
    <source>
        <dbReference type="PROSITE" id="PS50110"/>
    </source>
</evidence>
<protein>
    <submittedName>
        <fullName evidence="4">Response regulator</fullName>
    </submittedName>
</protein>
<dbReference type="InterPro" id="IPR001789">
    <property type="entry name" value="Sig_transdc_resp-reg_receiver"/>
</dbReference>
<name>A0A3S4RSM3_9SPHI</name>
<sequence>MKKIIVVDDDEEVLDTIELVLEIGGYEVEPLSDAEGLHETIGKFNPDLIILDIVLGKIDGRTLCNEIKANPKTKHIPILMMSGLYKAEEINLLATPPDDFMPKPFKMDVLLEKIENLISKKAIRQNIN</sequence>
<reference evidence="4 5" key="1">
    <citation type="submission" date="2018-06" db="EMBL/GenBank/DDBJ databases">
        <title>Pedobacter endophyticus sp. nov., an endophytic bacterium isolated from a leaf of Triticum aestivum.</title>
        <authorList>
            <person name="Zhang L."/>
        </authorList>
    </citation>
    <scope>NUCLEOTIDE SEQUENCE [LARGE SCALE GENOMIC DNA]</scope>
    <source>
        <strain evidence="4 5">CM134L-2</strain>
    </source>
</reference>
<dbReference type="AlphaFoldDB" id="A0A3S4RSM3"/>
<keyword evidence="5" id="KW-1185">Reference proteome</keyword>
<evidence type="ECO:0000313" key="4">
    <source>
        <dbReference type="EMBL" id="RWU10098.1"/>
    </source>
</evidence>
<evidence type="ECO:0000256" key="2">
    <source>
        <dbReference type="PROSITE-ProRule" id="PRU00169"/>
    </source>
</evidence>
<dbReference type="SMART" id="SM00448">
    <property type="entry name" value="REC"/>
    <property type="match status" value="1"/>
</dbReference>
<dbReference type="PANTHER" id="PTHR44591:SF3">
    <property type="entry name" value="RESPONSE REGULATORY DOMAIN-CONTAINING PROTEIN"/>
    <property type="match status" value="1"/>
</dbReference>
<gene>
    <name evidence="4" type="ORF">DPV69_01780</name>
</gene>